<evidence type="ECO:0000256" key="3">
    <source>
        <dbReference type="ARBA" id="ARBA00022729"/>
    </source>
</evidence>
<evidence type="ECO:0000256" key="6">
    <source>
        <dbReference type="SAM" id="MobiDB-lite"/>
    </source>
</evidence>
<dbReference type="PANTHER" id="PTHR43220">
    <property type="match status" value="1"/>
</dbReference>
<reference evidence="9" key="1">
    <citation type="submission" date="2021-01" db="EMBL/GenBank/DDBJ databases">
        <authorList>
            <person name="Corre E."/>
            <person name="Pelletier E."/>
            <person name="Niang G."/>
            <person name="Scheremetjew M."/>
            <person name="Finn R."/>
            <person name="Kale V."/>
            <person name="Holt S."/>
            <person name="Cochrane G."/>
            <person name="Meng A."/>
            <person name="Brown T."/>
            <person name="Cohen L."/>
        </authorList>
    </citation>
    <scope>NUCLEOTIDE SEQUENCE</scope>
    <source>
        <strain evidence="9">NIES-2562</strain>
    </source>
</reference>
<evidence type="ECO:0000259" key="8">
    <source>
        <dbReference type="Pfam" id="PF09335"/>
    </source>
</evidence>
<evidence type="ECO:0000256" key="1">
    <source>
        <dbReference type="ARBA" id="ARBA00004141"/>
    </source>
</evidence>
<dbReference type="EMBL" id="HBIB01034638">
    <property type="protein sequence ID" value="CAE0260161.1"/>
    <property type="molecule type" value="Transcribed_RNA"/>
</dbReference>
<dbReference type="InterPro" id="IPR045014">
    <property type="entry name" value="TM41A/B"/>
</dbReference>
<dbReference type="InterPro" id="IPR032816">
    <property type="entry name" value="VTT_dom"/>
</dbReference>
<evidence type="ECO:0000256" key="4">
    <source>
        <dbReference type="ARBA" id="ARBA00022989"/>
    </source>
</evidence>
<dbReference type="AlphaFoldDB" id="A0A7S3GC79"/>
<protein>
    <recommendedName>
        <fullName evidence="8">VTT domain-containing protein</fullName>
    </recommendedName>
</protein>
<feature type="transmembrane region" description="Helical" evidence="7">
    <location>
        <begin position="252"/>
        <end position="273"/>
    </location>
</feature>
<name>A0A7S3GC79_9EUKA</name>
<evidence type="ECO:0000256" key="2">
    <source>
        <dbReference type="ARBA" id="ARBA00022692"/>
    </source>
</evidence>
<feature type="region of interest" description="Disordered" evidence="6">
    <location>
        <begin position="1"/>
        <end position="28"/>
    </location>
</feature>
<dbReference type="PANTHER" id="PTHR43220:SF21">
    <property type="entry name" value="TRANSMEMBRANE PROTEIN 41A"/>
    <property type="match status" value="1"/>
</dbReference>
<dbReference type="Pfam" id="PF09335">
    <property type="entry name" value="VTT_dom"/>
    <property type="match status" value="1"/>
</dbReference>
<organism evidence="9">
    <name type="scientific">Palpitomonas bilix</name>
    <dbReference type="NCBI Taxonomy" id="652834"/>
    <lineage>
        <taxon>Eukaryota</taxon>
        <taxon>Eukaryota incertae sedis</taxon>
    </lineage>
</organism>
<keyword evidence="2 7" id="KW-0812">Transmembrane</keyword>
<evidence type="ECO:0000313" key="9">
    <source>
        <dbReference type="EMBL" id="CAE0260159.1"/>
    </source>
</evidence>
<keyword evidence="4 7" id="KW-1133">Transmembrane helix</keyword>
<dbReference type="GO" id="GO:0016020">
    <property type="term" value="C:membrane"/>
    <property type="evidence" value="ECO:0007669"/>
    <property type="project" value="UniProtKB-SubCell"/>
</dbReference>
<feature type="transmembrane region" description="Helical" evidence="7">
    <location>
        <begin position="39"/>
        <end position="60"/>
    </location>
</feature>
<accession>A0A7S3GC79</accession>
<gene>
    <name evidence="9" type="ORF">PBIL07802_LOCUS22438</name>
    <name evidence="10" type="ORF">PBIL07802_LOCUS22440</name>
</gene>
<feature type="domain" description="VTT" evidence="8">
    <location>
        <begin position="118"/>
        <end position="238"/>
    </location>
</feature>
<sequence length="282" mass="31393">MMRERRSPHFGQDEGPTTLPELSGWKEEEKEGRKERSTAFVFAVLAVLFLVGGGVTYLSFRQVYYNTPTEKRQYLAIPHSIDSLKELVAAISHTQEAAPSSVLSAFVSLYILKQGFSIPGSVFLNLLAGALFGRVWGFLLVFIICPFGASLNYMLSHTFAGSLLTRHFPDRLAYLRTKVDENRDNLLYFLLFSRIFPFTPNWFLNFASPLVGIPFPLFFISVMLGLAPYNFLCVQAGNTLSQVTSASDVMNSSVVLQLVGVAAAFLAFGALRARAKKKHDNK</sequence>
<keyword evidence="5 7" id="KW-0472">Membrane</keyword>
<evidence type="ECO:0000313" key="10">
    <source>
        <dbReference type="EMBL" id="CAE0260161.1"/>
    </source>
</evidence>
<dbReference type="EMBL" id="HBIB01034636">
    <property type="protein sequence ID" value="CAE0260159.1"/>
    <property type="molecule type" value="Transcribed_RNA"/>
</dbReference>
<evidence type="ECO:0000256" key="7">
    <source>
        <dbReference type="SAM" id="Phobius"/>
    </source>
</evidence>
<keyword evidence="3" id="KW-0732">Signal</keyword>
<proteinExistence type="predicted"/>
<evidence type="ECO:0000256" key="5">
    <source>
        <dbReference type="ARBA" id="ARBA00023136"/>
    </source>
</evidence>
<feature type="transmembrane region" description="Helical" evidence="7">
    <location>
        <begin position="211"/>
        <end position="232"/>
    </location>
</feature>
<comment type="subcellular location">
    <subcellularLocation>
        <location evidence="1">Membrane</location>
        <topology evidence="1">Multi-pass membrane protein</topology>
    </subcellularLocation>
</comment>